<sequence>MQWSEDLNQEPGIRPFADPHLKAYDCGGQLVPHTHKMGAAKKRRAEVQQNGPRKRQRGHAAGLGEQGGVERREGEEDEKGEGSMEKDEGLDEGEEEQGTDKGEEEQGTDKGEEEQGTAEEEQGTEEEGTGEQQQQPSQLSPIREHEAVIAYHTRLAGEQSSATFRMGINPSEDVPLQPGDAWVADAVGQGEHDVPGLRRLLAHPLSLAAGISNIEAEH</sequence>
<comment type="caution">
    <text evidence="2">The sequence shown here is derived from an EMBL/GenBank/DDBJ whole genome shotgun (WGS) entry which is preliminary data.</text>
</comment>
<protein>
    <recommendedName>
        <fullName evidence="4">Encoded protein</fullName>
    </recommendedName>
</protein>
<reference evidence="2" key="2">
    <citation type="submission" date="2020-06" db="EMBL/GenBank/DDBJ databases">
        <authorList>
            <consortium name="DOE Joint Genome Institute"/>
            <person name="Calhoun S."/>
            <person name="Polle J.E."/>
            <person name="Mckie-Krisberg Z."/>
            <person name="Prochnik S."/>
            <person name="Neofotis P."/>
            <person name="Yim W.C."/>
            <person name="Hathwaik L.T."/>
            <person name="Jenkins J."/>
            <person name="Molina H."/>
            <person name="Bunkenborg J."/>
            <person name="Grigoriev I.V."/>
            <person name="Barry K."/>
            <person name="Schmutz J."/>
            <person name="Jin E."/>
            <person name="Cushman J.C."/>
            <person name="Magnuson J.K."/>
        </authorList>
    </citation>
    <scope>NUCLEOTIDE SEQUENCE</scope>
    <source>
        <strain evidence="2">CCAP 19/18</strain>
    </source>
</reference>
<organism evidence="2 3">
    <name type="scientific">Dunaliella salina</name>
    <name type="common">Green alga</name>
    <name type="synonym">Protococcus salinus</name>
    <dbReference type="NCBI Taxonomy" id="3046"/>
    <lineage>
        <taxon>Eukaryota</taxon>
        <taxon>Viridiplantae</taxon>
        <taxon>Chlorophyta</taxon>
        <taxon>core chlorophytes</taxon>
        <taxon>Chlorophyceae</taxon>
        <taxon>CS clade</taxon>
        <taxon>Chlamydomonadales</taxon>
        <taxon>Dunaliellaceae</taxon>
        <taxon>Dunaliella</taxon>
    </lineage>
</organism>
<reference evidence="2" key="1">
    <citation type="submission" date="2017-08" db="EMBL/GenBank/DDBJ databases">
        <authorList>
            <person name="Polle J.E."/>
            <person name="Barry K."/>
            <person name="Cushman J."/>
            <person name="Schmutz J."/>
            <person name="Tran D."/>
            <person name="Hathwaick L.T."/>
            <person name="Yim W.C."/>
            <person name="Jenkins J."/>
            <person name="Mckie-Krisberg Z.M."/>
            <person name="Prochnik S."/>
            <person name="Lindquist E."/>
            <person name="Dockter R.B."/>
            <person name="Adam C."/>
            <person name="Molina H."/>
            <person name="Bunkerborg J."/>
            <person name="Jin E."/>
            <person name="Buchheim M."/>
            <person name="Magnuson J."/>
        </authorList>
    </citation>
    <scope>NUCLEOTIDE SEQUENCE</scope>
    <source>
        <strain evidence="2">CCAP 19/18</strain>
    </source>
</reference>
<accession>A0ABQ7G9W6</accession>
<evidence type="ECO:0008006" key="4">
    <source>
        <dbReference type="Google" id="ProtNLM"/>
    </source>
</evidence>
<dbReference type="EMBL" id="MU069951">
    <property type="protein sequence ID" value="KAF5831403.1"/>
    <property type="molecule type" value="Genomic_DNA"/>
</dbReference>
<evidence type="ECO:0000313" key="3">
    <source>
        <dbReference type="Proteomes" id="UP000815325"/>
    </source>
</evidence>
<feature type="region of interest" description="Disordered" evidence="1">
    <location>
        <begin position="1"/>
        <end position="145"/>
    </location>
</feature>
<evidence type="ECO:0000256" key="1">
    <source>
        <dbReference type="SAM" id="MobiDB-lite"/>
    </source>
</evidence>
<feature type="compositionally biased region" description="Basic residues" evidence="1">
    <location>
        <begin position="33"/>
        <end position="44"/>
    </location>
</feature>
<feature type="compositionally biased region" description="Acidic residues" evidence="1">
    <location>
        <begin position="88"/>
        <end position="129"/>
    </location>
</feature>
<feature type="compositionally biased region" description="Basic and acidic residues" evidence="1">
    <location>
        <begin position="68"/>
        <end position="87"/>
    </location>
</feature>
<name>A0ABQ7G9W6_DUNSA</name>
<proteinExistence type="predicted"/>
<dbReference type="EMBL" id="MU069951">
    <property type="protein sequence ID" value="KAF5831402.1"/>
    <property type="molecule type" value="Genomic_DNA"/>
</dbReference>
<dbReference type="Proteomes" id="UP000815325">
    <property type="component" value="Unassembled WGS sequence"/>
</dbReference>
<gene>
    <name evidence="2" type="ORF">DUNSADRAFT_13163</name>
</gene>
<keyword evidence="3" id="KW-1185">Reference proteome</keyword>
<evidence type="ECO:0000313" key="2">
    <source>
        <dbReference type="EMBL" id="KAF5831402.1"/>
    </source>
</evidence>